<evidence type="ECO:0000313" key="2">
    <source>
        <dbReference type="EMBL" id="KRL82849.1"/>
    </source>
</evidence>
<gene>
    <name evidence="2" type="ORF">FC36_GL000822</name>
</gene>
<name>A0A0R1TN04_9LACO</name>
<dbReference type="Pfam" id="PF07537">
    <property type="entry name" value="CamS"/>
    <property type="match status" value="1"/>
</dbReference>
<dbReference type="EMBL" id="AZFH01000017">
    <property type="protein sequence ID" value="KRL82849.1"/>
    <property type="molecule type" value="Genomic_DNA"/>
</dbReference>
<accession>A0A0R1TN04</accession>
<protein>
    <submittedName>
        <fullName evidence="2">Lipoprotein, pheromone</fullName>
    </submittedName>
</protein>
<reference evidence="2 3" key="1">
    <citation type="journal article" date="2015" name="Genome Announc.">
        <title>Expanding the biotechnology potential of lactobacilli through comparative genomics of 213 strains and associated genera.</title>
        <authorList>
            <person name="Sun Z."/>
            <person name="Harris H.M."/>
            <person name="McCann A."/>
            <person name="Guo C."/>
            <person name="Argimon S."/>
            <person name="Zhang W."/>
            <person name="Yang X."/>
            <person name="Jeffery I.B."/>
            <person name="Cooney J.C."/>
            <person name="Kagawa T.F."/>
            <person name="Liu W."/>
            <person name="Song Y."/>
            <person name="Salvetti E."/>
            <person name="Wrobel A."/>
            <person name="Rasinkangas P."/>
            <person name="Parkhill J."/>
            <person name="Rea M.C."/>
            <person name="O'Sullivan O."/>
            <person name="Ritari J."/>
            <person name="Douillard F.P."/>
            <person name="Paul Ross R."/>
            <person name="Yang R."/>
            <person name="Briner A.E."/>
            <person name="Felis G.E."/>
            <person name="de Vos W.M."/>
            <person name="Barrangou R."/>
            <person name="Klaenhammer T.R."/>
            <person name="Caufield P.W."/>
            <person name="Cui Y."/>
            <person name="Zhang H."/>
            <person name="O'Toole P.W."/>
        </authorList>
    </citation>
    <scope>NUCLEOTIDE SEQUENCE [LARGE SCALE GENOMIC DNA]</scope>
    <source>
        <strain evidence="2 3">DSM 15833</strain>
    </source>
</reference>
<organism evidence="2 3">
    <name type="scientific">Ligilactobacillus equi DSM 15833 = JCM 10991</name>
    <dbReference type="NCBI Taxonomy" id="1423740"/>
    <lineage>
        <taxon>Bacteria</taxon>
        <taxon>Bacillati</taxon>
        <taxon>Bacillota</taxon>
        <taxon>Bacilli</taxon>
        <taxon>Lactobacillales</taxon>
        <taxon>Lactobacillaceae</taxon>
        <taxon>Ligilactobacillus</taxon>
    </lineage>
</organism>
<feature type="region of interest" description="Disordered" evidence="1">
    <location>
        <begin position="19"/>
        <end position="38"/>
    </location>
</feature>
<comment type="caution">
    <text evidence="2">The sequence shown here is derived from an EMBL/GenBank/DDBJ whole genome shotgun (WGS) entry which is preliminary data.</text>
</comment>
<dbReference type="CDD" id="cd13440">
    <property type="entry name" value="CamS_repeat_2"/>
    <property type="match status" value="1"/>
</dbReference>
<keyword evidence="2" id="KW-0449">Lipoprotein</keyword>
<dbReference type="CDD" id="cd13441">
    <property type="entry name" value="CamS_repeat_1"/>
    <property type="match status" value="1"/>
</dbReference>
<dbReference type="InterPro" id="IPR011426">
    <property type="entry name" value="CamS"/>
</dbReference>
<dbReference type="Proteomes" id="UP000051048">
    <property type="component" value="Unassembled WGS sequence"/>
</dbReference>
<sequence length="376" mass="41043">MVGLSVLLLTACGNLGSGGTTNTTTEKDSNSGYQTTGSTSGDNYAGVIVNGRYRTNKSRGVGIAQNSDNLYNLKSFESGLTEISKNVFSTKSYVFQEGQILSKSTVQKLLSRKSKSNKIGLNPVDNGKTDPNTRNPMYVQQIEEQDYMKEDGDGKLSLAGMTIGIGMNRKDYYQKEEYGATYTSTISKEEMVAQGKKAAQAVLERLRSTEKVPDNVPIVIAMYQQAENDSLAGGAFYAYTVVKSGDQISSWNNTDLATYVFPTASDDESPNSNDEAAFNSFKKRIQGFFPNLAGVTAQVQYKGSNLQGMKIKITTQFYSETEINSFAQYVTKAAKTYLPSDIPVEITILGSDGDMQALVSKDSGDDAYYMHVFSSY</sequence>
<evidence type="ECO:0000256" key="1">
    <source>
        <dbReference type="SAM" id="MobiDB-lite"/>
    </source>
</evidence>
<evidence type="ECO:0000313" key="3">
    <source>
        <dbReference type="Proteomes" id="UP000051048"/>
    </source>
</evidence>
<dbReference type="PIRSF" id="PIRSF012509">
    <property type="entry name" value="CamS"/>
    <property type="match status" value="1"/>
</dbReference>
<dbReference type="PATRIC" id="fig|1423740.3.peg.872"/>
<dbReference type="Gene3D" id="3.10.570.10">
    <property type="entry name" value="sex pheromone staph- cam373 precursor domain"/>
    <property type="match status" value="1"/>
</dbReference>
<dbReference type="STRING" id="1423740.FC36_GL000822"/>
<dbReference type="AlphaFoldDB" id="A0A0R1TN04"/>
<proteinExistence type="predicted"/>